<dbReference type="eggNOG" id="COG4452">
    <property type="taxonomic scope" value="Bacteria"/>
</dbReference>
<feature type="transmembrane region" description="Helical" evidence="1">
    <location>
        <begin position="332"/>
        <end position="350"/>
    </location>
</feature>
<dbReference type="EMBL" id="CP002116">
    <property type="protein sequence ID" value="ADK80182.1"/>
    <property type="molecule type" value="Genomic_DNA"/>
</dbReference>
<dbReference type="GO" id="GO:0005886">
    <property type="term" value="C:plasma membrane"/>
    <property type="evidence" value="ECO:0007669"/>
    <property type="project" value="TreeGrafter"/>
</dbReference>
<keyword evidence="1" id="KW-1133">Transmembrane helix</keyword>
<evidence type="ECO:0000313" key="3">
    <source>
        <dbReference type="Proteomes" id="UP000002318"/>
    </source>
</evidence>
<dbReference type="InterPro" id="IPR010364">
    <property type="entry name" value="Uncharacterised_IM_CreD"/>
</dbReference>
<proteinExistence type="predicted"/>
<accession>E1R0T3</accession>
<dbReference type="HOGENOM" id="CLU_036281_1_0_12"/>
<dbReference type="Pfam" id="PF06123">
    <property type="entry name" value="CreD"/>
    <property type="match status" value="1"/>
</dbReference>
<keyword evidence="3" id="KW-1185">Reference proteome</keyword>
<keyword evidence="1" id="KW-0812">Transmembrane</keyword>
<feature type="transmembrane region" description="Helical" evidence="1">
    <location>
        <begin position="383"/>
        <end position="401"/>
    </location>
</feature>
<dbReference type="KEGG" id="ssm:Spirs_1049"/>
<dbReference type="NCBIfam" id="NF008712">
    <property type="entry name" value="PRK11715.1-1"/>
    <property type="match status" value="1"/>
</dbReference>
<gene>
    <name evidence="2" type="ordered locus">Spirs_1049</name>
</gene>
<sequence>MKAGRYGVKLIVILILLILFAIPLRMVRQIVKERESRSREAAEDVIDSWGGRSTISGPYLLIPVYRFEETRSVEGKPVQQKIERTALFFPDSLNVDIHAETEKRSRGIFSVPVYNASILLEGSFRLEELNERLSGYTIDEEGIRIGLSLGELSGIRAIDEAMFGDTKLTLEPMGTDILLQGNRITAPVGLTVKALKDSMPYRFRLRIGGGQSISILPVARQTEVAMRSDWENPSFFGSALPVRHDGGDAEPGFSALWSISHLSRNLPHFGFISDLRSEEIDIEGFGVKFLNPDDPYPKNERSVTYAWLFLIVPFAAFFVFEAVKGEAVHPVQYLLTGCADIVFYLLLLSLSEHIPFFTAYMLAALGGSLLIAAYASAVLGSKTSGITLGGIIIIAYAYLMVVLTSEDYALLLGSIGLFIALALIMFLTRNVSWYDTPLNREAAGRMVDRGKRRRSKWQNLDGSAPE</sequence>
<dbReference type="STRING" id="573413.Spirs_1049"/>
<organism evidence="2 3">
    <name type="scientific">Sediminispirochaeta smaragdinae (strain DSM 11293 / JCM 15392 / SEBR 4228)</name>
    <name type="common">Spirochaeta smaragdinae</name>
    <dbReference type="NCBI Taxonomy" id="573413"/>
    <lineage>
        <taxon>Bacteria</taxon>
        <taxon>Pseudomonadati</taxon>
        <taxon>Spirochaetota</taxon>
        <taxon>Spirochaetia</taxon>
        <taxon>Spirochaetales</taxon>
        <taxon>Spirochaetaceae</taxon>
        <taxon>Sediminispirochaeta</taxon>
    </lineage>
</organism>
<evidence type="ECO:0000256" key="1">
    <source>
        <dbReference type="SAM" id="Phobius"/>
    </source>
</evidence>
<feature type="transmembrane region" description="Helical" evidence="1">
    <location>
        <begin position="303"/>
        <end position="320"/>
    </location>
</feature>
<keyword evidence="1" id="KW-0472">Membrane</keyword>
<dbReference type="OrthoDB" id="9791851at2"/>
<dbReference type="PANTHER" id="PTHR30092:SF0">
    <property type="entry name" value="INNER MEMBRANE PROTEIN CRED"/>
    <property type="match status" value="1"/>
</dbReference>
<name>E1R0T3_SEDSS</name>
<feature type="transmembrane region" description="Helical" evidence="1">
    <location>
        <begin position="408"/>
        <end position="428"/>
    </location>
</feature>
<reference evidence="2 3" key="1">
    <citation type="journal article" date="2010" name="Stand. Genomic Sci.">
        <title>Complete genome sequence of Spirochaeta smaragdinae type strain (SEBR 4228).</title>
        <authorList>
            <person name="Mavromatis K."/>
            <person name="Yasawong M."/>
            <person name="Chertkov O."/>
            <person name="Lapidus A."/>
            <person name="Lucas S."/>
            <person name="Nolan M."/>
            <person name="Del Rio T.G."/>
            <person name="Tice H."/>
            <person name="Cheng J.F."/>
            <person name="Pitluck S."/>
            <person name="Liolios K."/>
            <person name="Ivanova N."/>
            <person name="Tapia R."/>
            <person name="Han C."/>
            <person name="Bruce D."/>
            <person name="Goodwin L."/>
            <person name="Pati A."/>
            <person name="Chen A."/>
            <person name="Palaniappan K."/>
            <person name="Land M."/>
            <person name="Hauser L."/>
            <person name="Chang Y.J."/>
            <person name="Jeffries C.D."/>
            <person name="Detter J.C."/>
            <person name="Rohde M."/>
            <person name="Brambilla E."/>
            <person name="Spring S."/>
            <person name="Goker M."/>
            <person name="Sikorski J."/>
            <person name="Woyke T."/>
            <person name="Bristow J."/>
            <person name="Eisen J.A."/>
            <person name="Markowitz V."/>
            <person name="Hugenholtz P."/>
            <person name="Klenk H.P."/>
            <person name="Kyrpides N.C."/>
        </authorList>
    </citation>
    <scope>NUCLEOTIDE SEQUENCE [LARGE SCALE GENOMIC DNA]</scope>
    <source>
        <strain evidence="3">DSM 11293 / JCM 15392 / SEBR 4228</strain>
    </source>
</reference>
<dbReference type="AlphaFoldDB" id="E1R0T3"/>
<dbReference type="RefSeq" id="WP_013253646.1">
    <property type="nucleotide sequence ID" value="NC_014364.1"/>
</dbReference>
<feature type="transmembrane region" description="Helical" evidence="1">
    <location>
        <begin position="357"/>
        <end position="377"/>
    </location>
</feature>
<evidence type="ECO:0000313" key="2">
    <source>
        <dbReference type="EMBL" id="ADK80182.1"/>
    </source>
</evidence>
<protein>
    <submittedName>
        <fullName evidence="2">Inner membrane CreD family protein</fullName>
    </submittedName>
</protein>
<dbReference type="PANTHER" id="PTHR30092">
    <property type="entry name" value="INNER MEMBRANE PROTEIN CRED"/>
    <property type="match status" value="1"/>
</dbReference>
<dbReference type="Proteomes" id="UP000002318">
    <property type="component" value="Chromosome"/>
</dbReference>
<dbReference type="PIRSF" id="PIRSF004548">
    <property type="entry name" value="CreD"/>
    <property type="match status" value="1"/>
</dbReference>
<feature type="transmembrane region" description="Helical" evidence="1">
    <location>
        <begin position="6"/>
        <end position="27"/>
    </location>
</feature>